<feature type="transmembrane region" description="Helical" evidence="1">
    <location>
        <begin position="354"/>
        <end position="373"/>
    </location>
</feature>
<feature type="transmembrane region" description="Helical" evidence="1">
    <location>
        <begin position="128"/>
        <end position="148"/>
    </location>
</feature>
<organism evidence="2 3">
    <name type="scientific">Pseudomonas kribbensis</name>
    <dbReference type="NCBI Taxonomy" id="1628086"/>
    <lineage>
        <taxon>Bacteria</taxon>
        <taxon>Pseudomonadati</taxon>
        <taxon>Pseudomonadota</taxon>
        <taxon>Gammaproteobacteria</taxon>
        <taxon>Pseudomonadales</taxon>
        <taxon>Pseudomonadaceae</taxon>
        <taxon>Pseudomonas</taxon>
    </lineage>
</organism>
<keyword evidence="1" id="KW-0812">Transmembrane</keyword>
<evidence type="ECO:0000313" key="3">
    <source>
        <dbReference type="Proteomes" id="UP000253720"/>
    </source>
</evidence>
<evidence type="ECO:0000256" key="1">
    <source>
        <dbReference type="SAM" id="Phobius"/>
    </source>
</evidence>
<reference evidence="2 3" key="1">
    <citation type="submission" date="2018-05" db="EMBL/GenBank/DDBJ databases">
        <title>Complete genome sequence of Pseudomonas kribbensis 46-2(T).</title>
        <authorList>
            <person name="Jeong H."/>
            <person name="Lee S.-G."/>
            <person name="Rha E."/>
            <person name="Kim H."/>
        </authorList>
    </citation>
    <scope>NUCLEOTIDE SEQUENCE [LARGE SCALE GENOMIC DNA]</scope>
    <source>
        <strain evidence="2 3">46-2</strain>
    </source>
</reference>
<feature type="transmembrane region" description="Helical" evidence="1">
    <location>
        <begin position="160"/>
        <end position="185"/>
    </location>
</feature>
<keyword evidence="1" id="KW-0472">Membrane</keyword>
<name>A0A345RVD3_9PSED</name>
<dbReference type="Pfam" id="PF14264">
    <property type="entry name" value="Glucos_trans_II"/>
    <property type="match status" value="1"/>
</dbReference>
<feature type="transmembrane region" description="Helical" evidence="1">
    <location>
        <begin position="205"/>
        <end position="223"/>
    </location>
</feature>
<feature type="transmembrane region" description="Helical" evidence="1">
    <location>
        <begin position="72"/>
        <end position="92"/>
    </location>
</feature>
<feature type="transmembrane region" description="Helical" evidence="1">
    <location>
        <begin position="294"/>
        <end position="317"/>
    </location>
</feature>
<proteinExistence type="predicted"/>
<keyword evidence="1" id="KW-1133">Transmembrane helix</keyword>
<feature type="transmembrane region" description="Helical" evidence="1">
    <location>
        <begin position="329"/>
        <end position="348"/>
    </location>
</feature>
<dbReference type="RefSeq" id="WP_114885290.1">
    <property type="nucleotide sequence ID" value="NZ_CP029608.1"/>
</dbReference>
<dbReference type="InterPro" id="IPR025686">
    <property type="entry name" value="Glucos_trans_II"/>
</dbReference>
<feature type="transmembrane region" description="Helical" evidence="1">
    <location>
        <begin position="16"/>
        <end position="34"/>
    </location>
</feature>
<gene>
    <name evidence="2" type="ORF">DLD99_23130</name>
</gene>
<evidence type="ECO:0008006" key="4">
    <source>
        <dbReference type="Google" id="ProtNLM"/>
    </source>
</evidence>
<keyword evidence="3" id="KW-1185">Reference proteome</keyword>
<dbReference type="Proteomes" id="UP000253720">
    <property type="component" value="Chromosome"/>
</dbReference>
<accession>A0A345RVD3</accession>
<protein>
    <recommendedName>
        <fullName evidence="4">Glucosyl transferase GtrII</fullName>
    </recommendedName>
</protein>
<sequence length="501" mass="56432">MRMSDFLVRELGRRQVVLFFLFATMLYILPLLLADFPYIDDNWRTLAAGNVWAGQGRLFMDWLYKALTFTGAAPNIFPLPLLLATLAMSLALTRLTFHYFPEPTLACCLVPLPLWYNPFLLQNLSYQYDGAGMALSLVAVIYAITFGGTSRIQRWLVPSVLLALAIGLYQISLNVFLGLCCVELLRTVHRRMPWAELWQLAGWKLAQLVLGVSIYAITAYPFTDSTRTELLDFSADPLLQISINSGRVMEKVALLFHSGYTAVFVVLLMCALFGGVRMGRQIRLRQEPPVKGLLLSFGCLLTLPLIVLLVPGMTLLFRDFNEGARTLMGFGVLLMLLFYLACTGLTSLHSRLPLLLAIPLLATLSLSFAYGRVLTMEKTFASSALYSLSHDISSHRELRDAKRIYMSVTYSDRWLASATGTFKQLPVLRYLLNIDYFMLAENLPSAGITNVVAERERRNATRVGYQGFPALVDSLYYRIYLIGDYGFIVMKEPPHGRLLSW</sequence>
<dbReference type="KEGG" id="pke:DLD99_23130"/>
<feature type="transmembrane region" description="Helical" evidence="1">
    <location>
        <begin position="252"/>
        <end position="274"/>
    </location>
</feature>
<evidence type="ECO:0000313" key="2">
    <source>
        <dbReference type="EMBL" id="AXI63249.1"/>
    </source>
</evidence>
<dbReference type="EMBL" id="CP029608">
    <property type="protein sequence ID" value="AXI63249.1"/>
    <property type="molecule type" value="Genomic_DNA"/>
</dbReference>
<dbReference type="AlphaFoldDB" id="A0A345RVD3"/>